<gene>
    <name evidence="1" type="ordered locus">Turpa_0151</name>
</gene>
<evidence type="ECO:0000313" key="1">
    <source>
        <dbReference type="EMBL" id="AFM10813.1"/>
    </source>
</evidence>
<protein>
    <submittedName>
        <fullName evidence="1">Addiction module component, TIGR02574 family</fullName>
    </submittedName>
</protein>
<proteinExistence type="predicted"/>
<dbReference type="NCBIfam" id="TIGR02574">
    <property type="entry name" value="stabl_TIGR02574"/>
    <property type="match status" value="1"/>
</dbReference>
<reference evidence="1 2" key="1">
    <citation type="submission" date="2012-06" db="EMBL/GenBank/DDBJ databases">
        <title>The complete chromosome of genome of Turneriella parva DSM 21527.</title>
        <authorList>
            <consortium name="US DOE Joint Genome Institute (JGI-PGF)"/>
            <person name="Lucas S."/>
            <person name="Han J."/>
            <person name="Lapidus A."/>
            <person name="Bruce D."/>
            <person name="Goodwin L."/>
            <person name="Pitluck S."/>
            <person name="Peters L."/>
            <person name="Kyrpides N."/>
            <person name="Mavromatis K."/>
            <person name="Ivanova N."/>
            <person name="Mikhailova N."/>
            <person name="Chertkov O."/>
            <person name="Detter J.C."/>
            <person name="Tapia R."/>
            <person name="Han C."/>
            <person name="Land M."/>
            <person name="Hauser L."/>
            <person name="Markowitz V."/>
            <person name="Cheng J.-F."/>
            <person name="Hugenholtz P."/>
            <person name="Woyke T."/>
            <person name="Wu D."/>
            <person name="Gronow S."/>
            <person name="Wellnitz S."/>
            <person name="Brambilla E."/>
            <person name="Klenk H.-P."/>
            <person name="Eisen J.A."/>
        </authorList>
    </citation>
    <scope>NUCLEOTIDE SEQUENCE [LARGE SCALE GENOMIC DNA]</scope>
    <source>
        <strain evidence="2">ATCC BAA-1111 / DSM 21527 / NCTC 11395 / H</strain>
    </source>
</reference>
<accession>I4B0K6</accession>
<dbReference type="InterPro" id="IPR013406">
    <property type="entry name" value="CHP02574_addiction_mod"/>
</dbReference>
<dbReference type="AlphaFoldDB" id="I4B0K6"/>
<dbReference type="STRING" id="869212.Turpa_0151"/>
<keyword evidence="2" id="KW-1185">Reference proteome</keyword>
<dbReference type="Pfam" id="PF09720">
    <property type="entry name" value="Unstab_antitox"/>
    <property type="match status" value="1"/>
</dbReference>
<dbReference type="HOGENOM" id="CLU_2426135_0_0_12"/>
<name>I4B0K6_TURPD</name>
<dbReference type="KEGG" id="tpx:Turpa_0151"/>
<sequence>MLPVPAKKVAMPTKSSHTVPVGVQEALIAINSLSKDQQLELVGKVWENLAPESPSPDWHRALIEQRLADAENSASHADTWENVEKRIRARL</sequence>
<dbReference type="Proteomes" id="UP000006048">
    <property type="component" value="Chromosome"/>
</dbReference>
<organism evidence="1 2">
    <name type="scientific">Turneriella parva (strain ATCC BAA-1111 / DSM 21527 / NCTC 11395 / H)</name>
    <name type="common">Leptospira parva</name>
    <dbReference type="NCBI Taxonomy" id="869212"/>
    <lineage>
        <taxon>Bacteria</taxon>
        <taxon>Pseudomonadati</taxon>
        <taxon>Spirochaetota</taxon>
        <taxon>Spirochaetia</taxon>
        <taxon>Leptospirales</taxon>
        <taxon>Leptospiraceae</taxon>
        <taxon>Turneriella</taxon>
    </lineage>
</organism>
<evidence type="ECO:0000313" key="2">
    <source>
        <dbReference type="Proteomes" id="UP000006048"/>
    </source>
</evidence>
<dbReference type="EMBL" id="CP002959">
    <property type="protein sequence ID" value="AFM10813.1"/>
    <property type="molecule type" value="Genomic_DNA"/>
</dbReference>